<dbReference type="PANTHER" id="PTHR43690">
    <property type="entry name" value="NARDILYSIN"/>
    <property type="match status" value="1"/>
</dbReference>
<evidence type="ECO:0000256" key="9">
    <source>
        <dbReference type="SAM" id="SignalP"/>
    </source>
</evidence>
<evidence type="ECO:0008006" key="14">
    <source>
        <dbReference type="Google" id="ProtNLM"/>
    </source>
</evidence>
<dbReference type="AlphaFoldDB" id="A0A2U2J497"/>
<feature type="signal peptide" evidence="9">
    <location>
        <begin position="1"/>
        <end position="22"/>
    </location>
</feature>
<dbReference type="OrthoDB" id="9811314at2"/>
<sequence>MPFLQRCLLALLLILVTVPAHAAGDPDWLYRGSDIPRDEAWTFGTLPNGVRYAVRQNALPDEQVSIRVRIDAGSLNEEDHQRGWAHFVEHMAFRGTEGFGDGEARETWQKLGASFGSDTNASTSATQTVYKLDLPGADPQEIDLSLDVLSDMVDTALFDPATVEAERRVILAEKGRRPELTTRMLEESWPLFYAGLKIATRDTIGTDATLKGATADGLKTFYERWYRPELTTVIMVGDADPELMEKLIAKHFGPWQASMPAPEEPDYGAIASSERRAAALAYPGAPHSATLLWLRPYEVLPNTKAREKTDLARSIAARIVNRRLETKAREGASFLRAATGETRSTHIADLTQLNITARNGHWQEALNEVFAIINDALRAPPSEAEIAREIDNVETAATSSVTGASTVRSQQWAEQLVTAVNNNSIVASPETALAILDELTPQITPELVAAATRELFEGIGPKLMLVAPQATSVEAAEAALAAAEGVPPAERVEGRDVSMDDLPPLGPPGEEVSRQAIEDLGVTIVRFANGSTLTFKQTDFEKGSVSVQLRFGWGYSGLPADQSSLAWLDGIVGASGIGDLDLDAMERLLTGRKMAMSFGVAEDALVLAGQTNGTDLPDQLRLLAAKLAHPRWDDSLFARYQASGLESYDLHFASASARATREFPSFSRGDDARWTPVSREAIASATADEFQAFFTPLLARGPIHAIVVGDVDLETTVAAMKASVAALPARAPVEAPEDSLSVRPPEPSREPTVFTHNGAADEAYAIIGWNTFGGTANIKQRRALSMAANMFEVRLYERLRVIEGASYSPNAASSTSESFPDWGIFYAASAISPESVDTFFRVAREIVADMAAKPASPEEFARAQNPILSGIQRRLRTNAYWLNAMENWLRHPELIDQTRDFLSHYEEMTPEDVRAAVAQHVTDAGDWSMLVLPSKAKGSGD</sequence>
<evidence type="ECO:0000313" key="12">
    <source>
        <dbReference type="EMBL" id="PWG03148.1"/>
    </source>
</evidence>
<keyword evidence="3" id="KW-0645">Protease</keyword>
<comment type="similarity">
    <text evidence="2 8">Belongs to the peptidase M16 family.</text>
</comment>
<evidence type="ECO:0000259" key="11">
    <source>
        <dbReference type="Pfam" id="PF05193"/>
    </source>
</evidence>
<comment type="caution">
    <text evidence="12">The sequence shown here is derived from an EMBL/GenBank/DDBJ whole genome shotgun (WGS) entry which is preliminary data.</text>
</comment>
<dbReference type="Pfam" id="PF00675">
    <property type="entry name" value="Peptidase_M16"/>
    <property type="match status" value="1"/>
</dbReference>
<keyword evidence="4" id="KW-0479">Metal-binding</keyword>
<dbReference type="InterPro" id="IPR007863">
    <property type="entry name" value="Peptidase_M16_C"/>
</dbReference>
<dbReference type="InterPro" id="IPR011765">
    <property type="entry name" value="Pept_M16_N"/>
</dbReference>
<feature type="domain" description="Peptidase M16 C-terminal" evidence="11">
    <location>
        <begin position="685"/>
        <end position="865"/>
    </location>
</feature>
<dbReference type="PROSITE" id="PS00143">
    <property type="entry name" value="INSULINASE"/>
    <property type="match status" value="1"/>
</dbReference>
<evidence type="ECO:0000259" key="10">
    <source>
        <dbReference type="Pfam" id="PF00675"/>
    </source>
</evidence>
<feature type="chain" id="PRO_5015694263" description="Peptidase M16" evidence="9">
    <location>
        <begin position="23"/>
        <end position="941"/>
    </location>
</feature>
<dbReference type="Gene3D" id="3.30.830.10">
    <property type="entry name" value="Metalloenzyme, LuxS/M16 peptidase-like"/>
    <property type="match status" value="4"/>
</dbReference>
<dbReference type="InterPro" id="IPR011249">
    <property type="entry name" value="Metalloenz_LuxS/M16"/>
</dbReference>
<evidence type="ECO:0000256" key="8">
    <source>
        <dbReference type="RuleBase" id="RU004447"/>
    </source>
</evidence>
<dbReference type="InterPro" id="IPR050626">
    <property type="entry name" value="Peptidase_M16"/>
</dbReference>
<dbReference type="GO" id="GO:0006508">
    <property type="term" value="P:proteolysis"/>
    <property type="evidence" value="ECO:0007669"/>
    <property type="project" value="UniProtKB-KW"/>
</dbReference>
<dbReference type="RefSeq" id="WP_109271286.1">
    <property type="nucleotide sequence ID" value="NZ_QFFF01000001.1"/>
</dbReference>
<evidence type="ECO:0000256" key="4">
    <source>
        <dbReference type="ARBA" id="ARBA00022723"/>
    </source>
</evidence>
<evidence type="ECO:0000256" key="7">
    <source>
        <dbReference type="ARBA" id="ARBA00023049"/>
    </source>
</evidence>
<gene>
    <name evidence="12" type="ORF">DF286_09935</name>
</gene>
<proteinExistence type="inferred from homology"/>
<keyword evidence="13" id="KW-1185">Reference proteome</keyword>
<evidence type="ECO:0000256" key="6">
    <source>
        <dbReference type="ARBA" id="ARBA00022833"/>
    </source>
</evidence>
<comment type="cofactor">
    <cofactor evidence="1">
        <name>Zn(2+)</name>
        <dbReference type="ChEBI" id="CHEBI:29105"/>
    </cofactor>
</comment>
<name>A0A2U2J497_9SPHN</name>
<feature type="domain" description="Peptidase M16 C-terminal" evidence="11">
    <location>
        <begin position="214"/>
        <end position="391"/>
    </location>
</feature>
<evidence type="ECO:0000256" key="1">
    <source>
        <dbReference type="ARBA" id="ARBA00001947"/>
    </source>
</evidence>
<dbReference type="Pfam" id="PF05193">
    <property type="entry name" value="Peptidase_M16_C"/>
    <property type="match status" value="2"/>
</dbReference>
<dbReference type="GO" id="GO:0046872">
    <property type="term" value="F:metal ion binding"/>
    <property type="evidence" value="ECO:0007669"/>
    <property type="project" value="UniProtKB-KW"/>
</dbReference>
<dbReference type="GO" id="GO:0004222">
    <property type="term" value="F:metalloendopeptidase activity"/>
    <property type="evidence" value="ECO:0007669"/>
    <property type="project" value="InterPro"/>
</dbReference>
<accession>A0A2U2J497</accession>
<keyword evidence="6" id="KW-0862">Zinc</keyword>
<evidence type="ECO:0000256" key="3">
    <source>
        <dbReference type="ARBA" id="ARBA00022670"/>
    </source>
</evidence>
<dbReference type="InterPro" id="IPR001431">
    <property type="entry name" value="Pept_M16_Zn_BS"/>
</dbReference>
<keyword evidence="9" id="KW-0732">Signal</keyword>
<keyword evidence="5" id="KW-0378">Hydrolase</keyword>
<evidence type="ECO:0000256" key="5">
    <source>
        <dbReference type="ARBA" id="ARBA00022801"/>
    </source>
</evidence>
<dbReference type="EMBL" id="QFFF01000001">
    <property type="protein sequence ID" value="PWG03148.1"/>
    <property type="molecule type" value="Genomic_DNA"/>
</dbReference>
<organism evidence="12 13">
    <name type="scientific">Allosphingosinicella humi</name>
    <dbReference type="NCBI Taxonomy" id="2068657"/>
    <lineage>
        <taxon>Bacteria</taxon>
        <taxon>Pseudomonadati</taxon>
        <taxon>Pseudomonadota</taxon>
        <taxon>Alphaproteobacteria</taxon>
        <taxon>Sphingomonadales</taxon>
        <taxon>Sphingomonadaceae</taxon>
        <taxon>Allosphingosinicella</taxon>
    </lineage>
</organism>
<dbReference type="PANTHER" id="PTHR43690:SF17">
    <property type="entry name" value="PROTEIN YHJJ"/>
    <property type="match status" value="1"/>
</dbReference>
<evidence type="ECO:0000313" key="13">
    <source>
        <dbReference type="Proteomes" id="UP000245916"/>
    </source>
</evidence>
<evidence type="ECO:0000256" key="2">
    <source>
        <dbReference type="ARBA" id="ARBA00007261"/>
    </source>
</evidence>
<reference evidence="12 13" key="1">
    <citation type="submission" date="2018-05" db="EMBL/GenBank/DDBJ databases">
        <title>Genome of Sphingosinicella humi QZX222.</title>
        <authorList>
            <person name="Qiao Z."/>
            <person name="Wang G."/>
        </authorList>
    </citation>
    <scope>NUCLEOTIDE SEQUENCE [LARGE SCALE GENOMIC DNA]</scope>
    <source>
        <strain evidence="12 13">QZX222</strain>
    </source>
</reference>
<keyword evidence="7" id="KW-0482">Metalloprotease</keyword>
<dbReference type="SUPFAM" id="SSF63411">
    <property type="entry name" value="LuxS/MPP-like metallohydrolase"/>
    <property type="match status" value="4"/>
</dbReference>
<dbReference type="Proteomes" id="UP000245916">
    <property type="component" value="Unassembled WGS sequence"/>
</dbReference>
<feature type="domain" description="Peptidase M16 N-terminal" evidence="10">
    <location>
        <begin position="55"/>
        <end position="173"/>
    </location>
</feature>
<protein>
    <recommendedName>
        <fullName evidence="14">Peptidase M16</fullName>
    </recommendedName>
</protein>